<dbReference type="Proteomes" id="UP001210865">
    <property type="component" value="Chromosome"/>
</dbReference>
<dbReference type="PANTHER" id="PTHR33570">
    <property type="entry name" value="4-CARBOXYMUCONOLACTONE DECARBOXYLASE FAMILY PROTEIN"/>
    <property type="match status" value="1"/>
</dbReference>
<proteinExistence type="predicted"/>
<accession>A0ABY7NJ30</accession>
<dbReference type="PANTHER" id="PTHR33570:SF2">
    <property type="entry name" value="CARBOXYMUCONOLACTONE DECARBOXYLASE-LIKE DOMAIN-CONTAINING PROTEIN"/>
    <property type="match status" value="1"/>
</dbReference>
<keyword evidence="3" id="KW-1185">Reference proteome</keyword>
<evidence type="ECO:0000313" key="2">
    <source>
        <dbReference type="EMBL" id="WBO21333.1"/>
    </source>
</evidence>
<protein>
    <submittedName>
        <fullName evidence="2">Carboxymuconolactone decarboxylase family protein</fullName>
    </submittedName>
</protein>
<dbReference type="Gene3D" id="1.20.1290.10">
    <property type="entry name" value="AhpD-like"/>
    <property type="match status" value="1"/>
</dbReference>
<feature type="domain" description="Carboxymuconolactone decarboxylase-like" evidence="1">
    <location>
        <begin position="14"/>
        <end position="97"/>
    </location>
</feature>
<dbReference type="RefSeq" id="WP_270075982.1">
    <property type="nucleotide sequence ID" value="NZ_CP115174.1"/>
</dbReference>
<organism evidence="2 3">
    <name type="scientific">Sphingomonas abietis</name>
    <dbReference type="NCBI Taxonomy" id="3012344"/>
    <lineage>
        <taxon>Bacteria</taxon>
        <taxon>Pseudomonadati</taxon>
        <taxon>Pseudomonadota</taxon>
        <taxon>Alphaproteobacteria</taxon>
        <taxon>Sphingomonadales</taxon>
        <taxon>Sphingomonadaceae</taxon>
        <taxon>Sphingomonas</taxon>
    </lineage>
</organism>
<dbReference type="InterPro" id="IPR052512">
    <property type="entry name" value="4CMD/NDH-1_regulator"/>
</dbReference>
<reference evidence="2 3" key="1">
    <citation type="submission" date="2022-12" db="EMBL/GenBank/DDBJ databases">
        <title>Sphingomonas abieness sp. nov., an endophytic bacterium isolated from Abies koreana.</title>
        <authorList>
            <person name="Jiang L."/>
            <person name="Lee J."/>
        </authorList>
    </citation>
    <scope>NUCLEOTIDE SEQUENCE [LARGE SCALE GENOMIC DNA]</scope>
    <source>
        <strain evidence="3">PAMB 00755</strain>
    </source>
</reference>
<dbReference type="InterPro" id="IPR003779">
    <property type="entry name" value="CMD-like"/>
</dbReference>
<evidence type="ECO:0000259" key="1">
    <source>
        <dbReference type="Pfam" id="PF02627"/>
    </source>
</evidence>
<dbReference type="SUPFAM" id="SSF69118">
    <property type="entry name" value="AhpD-like"/>
    <property type="match status" value="1"/>
</dbReference>
<dbReference type="InterPro" id="IPR029032">
    <property type="entry name" value="AhpD-like"/>
</dbReference>
<gene>
    <name evidence="2" type="ORF">PBT88_14210</name>
</gene>
<evidence type="ECO:0000313" key="3">
    <source>
        <dbReference type="Proteomes" id="UP001210865"/>
    </source>
</evidence>
<name>A0ABY7NJ30_9SPHN</name>
<dbReference type="Pfam" id="PF02627">
    <property type="entry name" value="CMD"/>
    <property type="match status" value="1"/>
</dbReference>
<dbReference type="EMBL" id="CP115174">
    <property type="protein sequence ID" value="WBO21333.1"/>
    <property type="molecule type" value="Genomic_DNA"/>
</dbReference>
<sequence length="119" mass="13115">MAASATAAGDIAHDLQTLVTEVAWGDVWTREGLDRRSRSIMTIGMLLALNRSAELKAHVIGALNNGLSIDELREMILHAAVYCGFPAALEGMRVLRETWRERESGSDPVSYFHGEFADR</sequence>